<dbReference type="Proteomes" id="UP000230214">
    <property type="component" value="Unassembled WGS sequence"/>
</dbReference>
<evidence type="ECO:0000256" key="1">
    <source>
        <dbReference type="SAM" id="Phobius"/>
    </source>
</evidence>
<dbReference type="InterPro" id="IPR018391">
    <property type="entry name" value="PQQ_b-propeller_rpt"/>
</dbReference>
<dbReference type="InterPro" id="IPR015943">
    <property type="entry name" value="WD40/YVTN_repeat-like_dom_sf"/>
</dbReference>
<dbReference type="PANTHER" id="PTHR34512:SF30">
    <property type="entry name" value="OUTER MEMBRANE PROTEIN ASSEMBLY FACTOR BAMB"/>
    <property type="match status" value="1"/>
</dbReference>
<protein>
    <recommendedName>
        <fullName evidence="2">Pyrrolo-quinoline quinone repeat domain-containing protein</fullName>
    </recommendedName>
</protein>
<dbReference type="SMART" id="SM00564">
    <property type="entry name" value="PQQ"/>
    <property type="match status" value="4"/>
</dbReference>
<feature type="domain" description="Pyrrolo-quinoline quinone repeat" evidence="2">
    <location>
        <begin position="177"/>
        <end position="271"/>
    </location>
</feature>
<feature type="transmembrane region" description="Helical" evidence="1">
    <location>
        <begin position="9"/>
        <end position="29"/>
    </location>
</feature>
<keyword evidence="1" id="KW-1133">Transmembrane helix</keyword>
<evidence type="ECO:0000313" key="3">
    <source>
        <dbReference type="EMBL" id="PIR43713.1"/>
    </source>
</evidence>
<keyword evidence="1" id="KW-0472">Membrane</keyword>
<keyword evidence="1" id="KW-0812">Transmembrane</keyword>
<dbReference type="EMBL" id="PCXU01000013">
    <property type="protein sequence ID" value="PIR43713.1"/>
    <property type="molecule type" value="Genomic_DNA"/>
</dbReference>
<accession>A0A2H0RB52</accession>
<sequence length="459" mass="50880">MSRILSRKLNIFSVISFFVVLIFCVYFSFIRFSDLAKKNNPTDVYQVQAQITDCDAMPNNWPQVGYDPQHTGYSPQPLGQNINNVAWVHPFQPDKVYPQVQPIIYCNKVFVGTEGANGEKPTLYAFNAQSGVEEWKYEVQGSILSSVAAGKDSQGRYIVYLSSMDGNIYALRVDTTNPNGELVWKSNLPRANRYGFSASPLLAENKLFIGRRDGTFYALDPLNGTVLWTKTTSAPIMQPAVYNNGRVFFSSMDMRVHAVDTANPSTFAWETPQLTGMAFHDYWPMAHKGRVIFSRTNAAGLALLETTGAETPINYAHWPLMHGAMTPVCEIPDSRPEAAPGSMNLVIPAWGEYDIDSNTVLYTYIDGTGETGVNNGDENTNLSCAQNAVVVFHTYEASGGAPYSGIFDLTARTWRSISPGQTKREMWNNTQGGGGNPPSMVDGWVFHVSRHNLIVRNTN</sequence>
<evidence type="ECO:0000313" key="4">
    <source>
        <dbReference type="Proteomes" id="UP000230214"/>
    </source>
</evidence>
<dbReference type="AlphaFoldDB" id="A0A2H0RB52"/>
<dbReference type="Pfam" id="PF13360">
    <property type="entry name" value="PQQ_2"/>
    <property type="match status" value="1"/>
</dbReference>
<name>A0A2H0RB52_UNCKA</name>
<dbReference type="Gene3D" id="2.130.10.10">
    <property type="entry name" value="YVTN repeat-like/Quinoprotein amine dehydrogenase"/>
    <property type="match status" value="1"/>
</dbReference>
<dbReference type="InterPro" id="IPR011047">
    <property type="entry name" value="Quinoprotein_ADH-like_sf"/>
</dbReference>
<dbReference type="InterPro" id="IPR002372">
    <property type="entry name" value="PQQ_rpt_dom"/>
</dbReference>
<comment type="caution">
    <text evidence="3">The sequence shown here is derived from an EMBL/GenBank/DDBJ whole genome shotgun (WGS) entry which is preliminary data.</text>
</comment>
<evidence type="ECO:0000259" key="2">
    <source>
        <dbReference type="Pfam" id="PF13360"/>
    </source>
</evidence>
<reference evidence="3 4" key="1">
    <citation type="submission" date="2017-09" db="EMBL/GenBank/DDBJ databases">
        <title>Depth-based differentiation of microbial function through sediment-hosted aquifers and enrichment of novel symbionts in the deep terrestrial subsurface.</title>
        <authorList>
            <person name="Probst A.J."/>
            <person name="Ladd B."/>
            <person name="Jarett J.K."/>
            <person name="Geller-Mcgrath D.E."/>
            <person name="Sieber C.M."/>
            <person name="Emerson J.B."/>
            <person name="Anantharaman K."/>
            <person name="Thomas B.C."/>
            <person name="Malmstrom R."/>
            <person name="Stieglmeier M."/>
            <person name="Klingl A."/>
            <person name="Woyke T."/>
            <person name="Ryan C.M."/>
            <person name="Banfield J.F."/>
        </authorList>
    </citation>
    <scope>NUCLEOTIDE SEQUENCE [LARGE SCALE GENOMIC DNA]</scope>
    <source>
        <strain evidence="3">CG10_big_fil_rev_8_21_14_0_10_32_10</strain>
    </source>
</reference>
<gene>
    <name evidence="3" type="ORF">COV24_01505</name>
</gene>
<organism evidence="3 4">
    <name type="scientific">candidate division WWE3 bacterium CG10_big_fil_rev_8_21_14_0_10_32_10</name>
    <dbReference type="NCBI Taxonomy" id="1975090"/>
    <lineage>
        <taxon>Bacteria</taxon>
        <taxon>Katanobacteria</taxon>
    </lineage>
</organism>
<dbReference type="PANTHER" id="PTHR34512">
    <property type="entry name" value="CELL SURFACE PROTEIN"/>
    <property type="match status" value="1"/>
</dbReference>
<dbReference type="SUPFAM" id="SSF50998">
    <property type="entry name" value="Quinoprotein alcohol dehydrogenase-like"/>
    <property type="match status" value="1"/>
</dbReference>
<proteinExistence type="predicted"/>